<dbReference type="UniPathway" id="UPA00626">
    <property type="reaction ID" value="UER00678"/>
</dbReference>
<evidence type="ECO:0000256" key="1">
    <source>
        <dbReference type="ARBA" id="ARBA00001784"/>
    </source>
</evidence>
<keyword evidence="6" id="KW-0210">Decarboxylase</keyword>
<sequence length="52" mass="5640">MYNGETTIDQLKKYGNFGIGTFNALDGEMVVVGGNIYQVKHDGLVITAGSRF</sequence>
<evidence type="ECO:0000256" key="2">
    <source>
        <dbReference type="ARBA" id="ARBA00005170"/>
    </source>
</evidence>
<dbReference type="GO" id="GO:0047605">
    <property type="term" value="F:acetolactate decarboxylase activity"/>
    <property type="evidence" value="ECO:0007669"/>
    <property type="project" value="UniProtKB-EC"/>
</dbReference>
<dbReference type="AlphaFoldDB" id="Q1Q5K6"/>
<dbReference type="GO" id="GO:0045151">
    <property type="term" value="P:acetoin biosynthetic process"/>
    <property type="evidence" value="ECO:0007669"/>
    <property type="project" value="UniProtKB-KW"/>
</dbReference>
<proteinExistence type="inferred from homology"/>
<comment type="similarity">
    <text evidence="3">Belongs to the alpha-acetolactate decarboxylase family.</text>
</comment>
<dbReference type="EMBL" id="CT573071">
    <property type="protein sequence ID" value="CAJ75291.1"/>
    <property type="molecule type" value="Genomic_DNA"/>
</dbReference>
<evidence type="ECO:0000313" key="9">
    <source>
        <dbReference type="EMBL" id="CAJ75291.1"/>
    </source>
</evidence>
<dbReference type="PANTHER" id="PTHR35524:SF1">
    <property type="entry name" value="ALPHA-ACETOLACTATE DECARBOXYLASE"/>
    <property type="match status" value="1"/>
</dbReference>
<evidence type="ECO:0000256" key="7">
    <source>
        <dbReference type="ARBA" id="ARBA00023061"/>
    </source>
</evidence>
<dbReference type="PANTHER" id="PTHR35524">
    <property type="entry name" value="ALPHA-ACETOLACTATE DECARBOXYLASE"/>
    <property type="match status" value="1"/>
</dbReference>
<dbReference type="EC" id="4.1.1.5" evidence="4"/>
<comment type="catalytic activity">
    <reaction evidence="1">
        <text>(2S)-2-acetolactate + H(+) = (R)-acetoin + CO2</text>
        <dbReference type="Rhea" id="RHEA:21580"/>
        <dbReference type="ChEBI" id="CHEBI:15378"/>
        <dbReference type="ChEBI" id="CHEBI:15686"/>
        <dbReference type="ChEBI" id="CHEBI:16526"/>
        <dbReference type="ChEBI" id="CHEBI:58476"/>
        <dbReference type="EC" id="4.1.1.5"/>
    </reaction>
</comment>
<gene>
    <name evidence="9" type="ORF">kuste4529</name>
</gene>
<evidence type="ECO:0000256" key="8">
    <source>
        <dbReference type="ARBA" id="ARBA00023239"/>
    </source>
</evidence>
<comment type="pathway">
    <text evidence="2">Polyol metabolism; (R,R)-butane-2,3-diol biosynthesis; (R,R)-butane-2,3-diol from pyruvate: step 2/3.</text>
</comment>
<name>Q1Q5K6_KUEST</name>
<accession>Q1Q5K6</accession>
<dbReference type="InterPro" id="IPR005128">
    <property type="entry name" value="Acetolactate_a_deCO2ase"/>
</dbReference>
<keyword evidence="7" id="KW-0005">Acetoin biosynthesis</keyword>
<dbReference type="Pfam" id="PF03306">
    <property type="entry name" value="AAL_decarboxy"/>
    <property type="match status" value="1"/>
</dbReference>
<evidence type="ECO:0000256" key="5">
    <source>
        <dbReference type="ARBA" id="ARBA00020164"/>
    </source>
</evidence>
<reference evidence="9" key="2">
    <citation type="submission" date="2006-01" db="EMBL/GenBank/DDBJ databases">
        <authorList>
            <person name="Genoscope"/>
        </authorList>
    </citation>
    <scope>NUCLEOTIDE SEQUENCE</scope>
</reference>
<organism evidence="9">
    <name type="scientific">Kuenenia stuttgartiensis</name>
    <dbReference type="NCBI Taxonomy" id="174633"/>
    <lineage>
        <taxon>Bacteria</taxon>
        <taxon>Pseudomonadati</taxon>
        <taxon>Planctomycetota</taxon>
        <taxon>Candidatus Brocadiia</taxon>
        <taxon>Candidatus Brocadiales</taxon>
        <taxon>Candidatus Brocadiaceae</taxon>
        <taxon>Candidatus Kuenenia</taxon>
    </lineage>
</organism>
<protein>
    <recommendedName>
        <fullName evidence="5">Alpha-acetolactate decarboxylase</fullName>
        <ecNumber evidence="4">4.1.1.5</ecNumber>
    </recommendedName>
</protein>
<evidence type="ECO:0000256" key="3">
    <source>
        <dbReference type="ARBA" id="ARBA00007106"/>
    </source>
</evidence>
<keyword evidence="8" id="KW-0456">Lyase</keyword>
<evidence type="ECO:0000256" key="4">
    <source>
        <dbReference type="ARBA" id="ARBA00013204"/>
    </source>
</evidence>
<evidence type="ECO:0000256" key="6">
    <source>
        <dbReference type="ARBA" id="ARBA00022793"/>
    </source>
</evidence>
<reference evidence="9" key="1">
    <citation type="journal article" date="2006" name="Nature">
        <title>Deciphering the evolution and metabolism of an anammox bacterium from a community genome.</title>
        <authorList>
            <person name="Strous M."/>
            <person name="Pelletier E."/>
            <person name="Mangenot S."/>
            <person name="Rattei T."/>
            <person name="Lehner A."/>
            <person name="Taylor M.W."/>
            <person name="Horn M."/>
            <person name="Daims H."/>
            <person name="Bartol-Mavel D."/>
            <person name="Wincker P."/>
            <person name="Barbe V."/>
            <person name="Fonknechten N."/>
            <person name="Vallenet D."/>
            <person name="Segurens B."/>
            <person name="Schenowitz-Truong C."/>
            <person name="Medigue C."/>
            <person name="Collingro A."/>
            <person name="Snel B."/>
            <person name="Dutilh B.E."/>
            <person name="OpDenCamp H.J.M."/>
            <person name="vanDerDrift C."/>
            <person name="Cirpus I."/>
            <person name="vanDePas-Schoonen K.T."/>
            <person name="Harhangi H.R."/>
            <person name="vanNiftrik L."/>
            <person name="Schmid M."/>
            <person name="Keltjens J."/>
            <person name="vanDeVossenberg J."/>
            <person name="Kartal B."/>
            <person name="Meier H."/>
            <person name="Frishman D."/>
            <person name="Huynen M.A."/>
            <person name="Mewes H."/>
            <person name="Weissenbach J."/>
            <person name="Jetten M.S.M."/>
            <person name="Wagner M."/>
            <person name="LePaslier D."/>
        </authorList>
    </citation>
    <scope>NUCLEOTIDE SEQUENCE</scope>
</reference>
<dbReference type="Gene3D" id="3.30.1330.80">
    <property type="entry name" value="Hypothetical protein, similar to alpha- acetolactate decarboxylase, domain 2"/>
    <property type="match status" value="1"/>
</dbReference>
<dbReference type="SUPFAM" id="SSF117856">
    <property type="entry name" value="AF0104/ALDC/Ptd012-like"/>
    <property type="match status" value="1"/>
</dbReference>